<feature type="domain" description="DOD-type homing endonuclease" evidence="1">
    <location>
        <begin position="190"/>
        <end position="323"/>
    </location>
</feature>
<comment type="caution">
    <text evidence="2">The sequence shown here is derived from an EMBL/GenBank/DDBJ whole genome shotgun (WGS) entry which is preliminary data.</text>
</comment>
<dbReference type="PROSITE" id="PS50819">
    <property type="entry name" value="INTEIN_ENDONUCLEASE"/>
    <property type="match status" value="1"/>
</dbReference>
<dbReference type="Gene3D" id="1.10.10.60">
    <property type="entry name" value="Homeodomain-like"/>
    <property type="match status" value="2"/>
</dbReference>
<evidence type="ECO:0000259" key="1">
    <source>
        <dbReference type="PROSITE" id="PS50819"/>
    </source>
</evidence>
<dbReference type="InterPro" id="IPR004042">
    <property type="entry name" value="Intein_endonuc_central"/>
</dbReference>
<dbReference type="Gene3D" id="3.10.28.10">
    <property type="entry name" value="Homing endonucleases"/>
    <property type="match status" value="1"/>
</dbReference>
<dbReference type="AlphaFoldDB" id="A0A2G9YY57"/>
<accession>A0A2G9YY57</accession>
<protein>
    <recommendedName>
        <fullName evidence="1">DOD-type homing endonuclease domain-containing protein</fullName>
    </recommendedName>
</protein>
<dbReference type="GO" id="GO:0004519">
    <property type="term" value="F:endonuclease activity"/>
    <property type="evidence" value="ECO:0007669"/>
    <property type="project" value="InterPro"/>
</dbReference>
<evidence type="ECO:0000313" key="3">
    <source>
        <dbReference type="Proteomes" id="UP000229952"/>
    </source>
</evidence>
<dbReference type="SUPFAM" id="SSF55608">
    <property type="entry name" value="Homing endonucleases"/>
    <property type="match status" value="1"/>
</dbReference>
<reference evidence="2 3" key="1">
    <citation type="submission" date="2017-09" db="EMBL/GenBank/DDBJ databases">
        <title>Depth-based differentiation of microbial function through sediment-hosted aquifers and enrichment of novel symbionts in the deep terrestrial subsurface.</title>
        <authorList>
            <person name="Probst A.J."/>
            <person name="Ladd B."/>
            <person name="Jarett J.K."/>
            <person name="Geller-Mcgrath D.E."/>
            <person name="Sieber C.M."/>
            <person name="Emerson J.B."/>
            <person name="Anantharaman K."/>
            <person name="Thomas B.C."/>
            <person name="Malmstrom R."/>
            <person name="Stieglmeier M."/>
            <person name="Klingl A."/>
            <person name="Woyke T."/>
            <person name="Ryan C.M."/>
            <person name="Banfield J.F."/>
        </authorList>
    </citation>
    <scope>NUCLEOTIDE SEQUENCE [LARGE SCALE GENOMIC DNA]</scope>
    <source>
        <strain evidence="2">CG23_combo_of_CG06-09_8_20_14_all_37_18</strain>
    </source>
</reference>
<sequence>MRIIDKLPAKKLKELYWQRKMSLRKIAEIYQCYQATIWGKFKKYGIKRRTNSEARKLVLKINIPKEELEKLYSKRKLSSPEIAKIYHCTPETVRRILKKYGIRVRTKSEAQRLLFDINIPKKELKGLYLEEKVSSTEIARKFKCSPGLIGNRLREYKIPLRSIQEALPLSNIPKYPRHNFSGDLEEKTYLIGFRRGDLYARQARSRTVTVSMSSSKKAQHELFKNLFLKYGHVWQGWTKAPDETWETSMCCYLNNTFKFIIDKKDLIEPWILENKKYFAAFLAGYMDAEGSFCICKSNGVIYVGSQDKTIIHQIRQKLIELGILCRPPQIKRKKGTRDIRGTISNKNIWGLWIHRKDSILKLIDLINPYLKHADKRKGMEIVKNNVLERNRKYNNQQDRRYYKLYLNEGIKI</sequence>
<dbReference type="InterPro" id="IPR004860">
    <property type="entry name" value="LAGLIDADG_dom"/>
</dbReference>
<dbReference type="InterPro" id="IPR027434">
    <property type="entry name" value="Homing_endonucl"/>
</dbReference>
<dbReference type="Pfam" id="PF14528">
    <property type="entry name" value="LAGLIDADG_3"/>
    <property type="match status" value="1"/>
</dbReference>
<name>A0A2G9YY57_9BACT</name>
<dbReference type="EMBL" id="PCRQ01000056">
    <property type="protein sequence ID" value="PIP24170.1"/>
    <property type="molecule type" value="Genomic_DNA"/>
</dbReference>
<evidence type="ECO:0000313" key="2">
    <source>
        <dbReference type="EMBL" id="PIP24170.1"/>
    </source>
</evidence>
<proteinExistence type="predicted"/>
<gene>
    <name evidence="2" type="ORF">COX35_02205</name>
</gene>
<dbReference type="Proteomes" id="UP000229952">
    <property type="component" value="Unassembled WGS sequence"/>
</dbReference>
<organism evidence="2 3">
    <name type="scientific">Candidatus Nealsonbacteria bacterium CG23_combo_of_CG06-09_8_20_14_all_37_18</name>
    <dbReference type="NCBI Taxonomy" id="1974720"/>
    <lineage>
        <taxon>Bacteria</taxon>
        <taxon>Candidatus Nealsoniibacteriota</taxon>
    </lineage>
</organism>